<keyword evidence="3" id="KW-1185">Reference proteome</keyword>
<dbReference type="Gene3D" id="3.40.50.1110">
    <property type="entry name" value="SGNH hydrolase"/>
    <property type="match status" value="1"/>
</dbReference>
<dbReference type="InterPro" id="IPR036514">
    <property type="entry name" value="SGNH_hydro_sf"/>
</dbReference>
<sequence length="248" mass="28567">MWEQVKILLLMTVALAVIVLYAFLPQKIFLGGVSLKKINLSEIKKAETAGPKIEKRKAKKRKHHKILFIGDSMVEGLSRRIGDYAKENGHTVYTVIWYSSTTEKWANTKTLEHFLQKYQPSYILLCLGSNELFVKDLEERKEYIHTILKKMGNRPYLWIGPADWNGDTGIVNLIASQTGKGRFFDSRHLELRRGADHYHPTWDAAADWMDHVAVYLGTNATDIINMKLPKQHHKVERTELLAPTFEGY</sequence>
<comment type="caution">
    <text evidence="2">The sequence shown here is derived from an EMBL/GenBank/DDBJ whole genome shotgun (WGS) entry which is preliminary data.</text>
</comment>
<feature type="transmembrane region" description="Helical" evidence="1">
    <location>
        <begin position="7"/>
        <end position="24"/>
    </location>
</feature>
<reference evidence="3" key="1">
    <citation type="submission" date="2019-05" db="EMBL/GenBank/DDBJ databases">
        <title>Prevotella brunnea sp. nov., isolated from a wound of a patient.</title>
        <authorList>
            <person name="Buhl M."/>
        </authorList>
    </citation>
    <scope>NUCLEOTIDE SEQUENCE [LARGE SCALE GENOMIC DNA]</scope>
    <source>
        <strain evidence="3">A2672</strain>
    </source>
</reference>
<evidence type="ECO:0000313" key="2">
    <source>
        <dbReference type="EMBL" id="TXJ63138.1"/>
    </source>
</evidence>
<dbReference type="Proteomes" id="UP000321612">
    <property type="component" value="Unassembled WGS sequence"/>
</dbReference>
<dbReference type="AlphaFoldDB" id="A0A5C8GLR4"/>
<proteinExistence type="predicted"/>
<organism evidence="2 3">
    <name type="scientific">Prevotella brunnea</name>
    <dbReference type="NCBI Taxonomy" id="2508867"/>
    <lineage>
        <taxon>Bacteria</taxon>
        <taxon>Pseudomonadati</taxon>
        <taxon>Bacteroidota</taxon>
        <taxon>Bacteroidia</taxon>
        <taxon>Bacteroidales</taxon>
        <taxon>Prevotellaceae</taxon>
        <taxon>Prevotella</taxon>
    </lineage>
</organism>
<keyword evidence="1" id="KW-0812">Transmembrane</keyword>
<dbReference type="EMBL" id="SDIK01000010">
    <property type="protein sequence ID" value="TXJ63138.1"/>
    <property type="molecule type" value="Genomic_DNA"/>
</dbReference>
<evidence type="ECO:0000313" key="3">
    <source>
        <dbReference type="Proteomes" id="UP000321612"/>
    </source>
</evidence>
<protein>
    <submittedName>
        <fullName evidence="2">SGNH/GDSL hydrolase family protein</fullName>
    </submittedName>
</protein>
<dbReference type="OrthoDB" id="1067216at2"/>
<dbReference type="SUPFAM" id="SSF52266">
    <property type="entry name" value="SGNH hydrolase"/>
    <property type="match status" value="1"/>
</dbReference>
<gene>
    <name evidence="2" type="ORF">ETF27_01175</name>
</gene>
<dbReference type="GO" id="GO:0016788">
    <property type="term" value="F:hydrolase activity, acting on ester bonds"/>
    <property type="evidence" value="ECO:0007669"/>
    <property type="project" value="UniProtKB-ARBA"/>
</dbReference>
<dbReference type="RefSeq" id="WP_147785330.1">
    <property type="nucleotide sequence ID" value="NZ_SDIK01000010.1"/>
</dbReference>
<accession>A0A5C8GLR4</accession>
<keyword evidence="1" id="KW-1133">Transmembrane helix</keyword>
<name>A0A5C8GLR4_9BACT</name>
<keyword evidence="1" id="KW-0472">Membrane</keyword>
<evidence type="ECO:0000256" key="1">
    <source>
        <dbReference type="SAM" id="Phobius"/>
    </source>
</evidence>
<keyword evidence="2" id="KW-0378">Hydrolase</keyword>